<dbReference type="RefSeq" id="WP_218041246.1">
    <property type="nucleotide sequence ID" value="NZ_BLAE01000027.1"/>
</dbReference>
<organism evidence="7 8">
    <name type="scientific">Acrocarpospora macrocephala</name>
    <dbReference type="NCBI Taxonomy" id="150177"/>
    <lineage>
        <taxon>Bacteria</taxon>
        <taxon>Bacillati</taxon>
        <taxon>Actinomycetota</taxon>
        <taxon>Actinomycetes</taxon>
        <taxon>Streptosporangiales</taxon>
        <taxon>Streptosporangiaceae</taxon>
        <taxon>Acrocarpospora</taxon>
    </lineage>
</organism>
<evidence type="ECO:0000256" key="1">
    <source>
        <dbReference type="ARBA" id="ARBA00005417"/>
    </source>
</evidence>
<sequence length="254" mass="26996">MVEQQFLSVRDLDVAYASGAHALRGVSIEVGAGERVGIVGANGAGKTTVARAVTGLSAVFRATVRQGRISLAGKDTTRWPAWRVLAAGVVTIPEGRGVISNMTVEDNLRLVLAAIPRRRRPAVTEAYTMYPVLGERRRAMAGLLSGGEQQMLAVARALLVRPRLIVADELSLGLAPRIVTEILDGLAARAANEGTAVLLIEQAVVMSLRFVDRAYVLDQGTVVAQGTSDELRQAGDTTARYLGVADLSRAEELL</sequence>
<feature type="domain" description="ABC transporter" evidence="6">
    <location>
        <begin position="7"/>
        <end position="244"/>
    </location>
</feature>
<dbReference type="Gene3D" id="3.40.50.300">
    <property type="entry name" value="P-loop containing nucleotide triphosphate hydrolases"/>
    <property type="match status" value="1"/>
</dbReference>
<proteinExistence type="inferred from homology"/>
<keyword evidence="8" id="KW-1185">Reference proteome</keyword>
<accession>A0A5M3WSM3</accession>
<dbReference type="GO" id="GO:0016887">
    <property type="term" value="F:ATP hydrolysis activity"/>
    <property type="evidence" value="ECO:0007669"/>
    <property type="project" value="InterPro"/>
</dbReference>
<dbReference type="PROSITE" id="PS50893">
    <property type="entry name" value="ABC_TRANSPORTER_2"/>
    <property type="match status" value="1"/>
</dbReference>
<dbReference type="Proteomes" id="UP000331127">
    <property type="component" value="Unassembled WGS sequence"/>
</dbReference>
<protein>
    <submittedName>
        <fullName evidence="7">ABC transporter ATP-binding protein</fullName>
    </submittedName>
</protein>
<keyword evidence="5" id="KW-0029">Amino-acid transport</keyword>
<dbReference type="Pfam" id="PF00005">
    <property type="entry name" value="ABC_tran"/>
    <property type="match status" value="1"/>
</dbReference>
<evidence type="ECO:0000256" key="4">
    <source>
        <dbReference type="ARBA" id="ARBA00022840"/>
    </source>
</evidence>
<name>A0A5M3WSM3_9ACTN</name>
<dbReference type="PANTHER" id="PTHR43820">
    <property type="entry name" value="HIGH-AFFINITY BRANCHED-CHAIN AMINO ACID TRANSPORT ATP-BINDING PROTEIN LIVF"/>
    <property type="match status" value="1"/>
</dbReference>
<evidence type="ECO:0000256" key="3">
    <source>
        <dbReference type="ARBA" id="ARBA00022741"/>
    </source>
</evidence>
<evidence type="ECO:0000259" key="6">
    <source>
        <dbReference type="PROSITE" id="PS50893"/>
    </source>
</evidence>
<dbReference type="EMBL" id="BLAE01000027">
    <property type="protein sequence ID" value="GES11172.1"/>
    <property type="molecule type" value="Genomic_DNA"/>
</dbReference>
<keyword evidence="4 7" id="KW-0067">ATP-binding</keyword>
<dbReference type="InterPro" id="IPR052156">
    <property type="entry name" value="BCAA_Transport_ATP-bd_LivF"/>
</dbReference>
<comment type="similarity">
    <text evidence="1">Belongs to the ABC transporter superfamily.</text>
</comment>
<dbReference type="SMART" id="SM00382">
    <property type="entry name" value="AAA"/>
    <property type="match status" value="1"/>
</dbReference>
<evidence type="ECO:0000256" key="5">
    <source>
        <dbReference type="ARBA" id="ARBA00022970"/>
    </source>
</evidence>
<dbReference type="GO" id="GO:0005524">
    <property type="term" value="F:ATP binding"/>
    <property type="evidence" value="ECO:0007669"/>
    <property type="project" value="UniProtKB-KW"/>
</dbReference>
<dbReference type="SUPFAM" id="SSF52540">
    <property type="entry name" value="P-loop containing nucleoside triphosphate hydrolases"/>
    <property type="match status" value="1"/>
</dbReference>
<dbReference type="AlphaFoldDB" id="A0A5M3WSM3"/>
<dbReference type="GO" id="GO:0015658">
    <property type="term" value="F:branched-chain amino acid transmembrane transporter activity"/>
    <property type="evidence" value="ECO:0007669"/>
    <property type="project" value="TreeGrafter"/>
</dbReference>
<dbReference type="InterPro" id="IPR003593">
    <property type="entry name" value="AAA+_ATPase"/>
</dbReference>
<evidence type="ECO:0000313" key="7">
    <source>
        <dbReference type="EMBL" id="GES11172.1"/>
    </source>
</evidence>
<evidence type="ECO:0000256" key="2">
    <source>
        <dbReference type="ARBA" id="ARBA00022448"/>
    </source>
</evidence>
<gene>
    <name evidence="7" type="ORF">Amac_047690</name>
</gene>
<dbReference type="InterPro" id="IPR003439">
    <property type="entry name" value="ABC_transporter-like_ATP-bd"/>
</dbReference>
<dbReference type="InterPro" id="IPR017871">
    <property type="entry name" value="ABC_transporter-like_CS"/>
</dbReference>
<dbReference type="InterPro" id="IPR027417">
    <property type="entry name" value="P-loop_NTPase"/>
</dbReference>
<evidence type="ECO:0000313" key="8">
    <source>
        <dbReference type="Proteomes" id="UP000331127"/>
    </source>
</evidence>
<keyword evidence="2" id="KW-0813">Transport</keyword>
<dbReference type="PANTHER" id="PTHR43820:SF4">
    <property type="entry name" value="HIGH-AFFINITY BRANCHED-CHAIN AMINO ACID TRANSPORT ATP-BINDING PROTEIN LIVF"/>
    <property type="match status" value="1"/>
</dbReference>
<dbReference type="PROSITE" id="PS00211">
    <property type="entry name" value="ABC_TRANSPORTER_1"/>
    <property type="match status" value="1"/>
</dbReference>
<keyword evidence="3" id="KW-0547">Nucleotide-binding</keyword>
<reference evidence="7 8" key="1">
    <citation type="submission" date="2019-10" db="EMBL/GenBank/DDBJ databases">
        <title>Whole genome shotgun sequence of Acrocarpospora macrocephala NBRC 16266.</title>
        <authorList>
            <person name="Ichikawa N."/>
            <person name="Kimura A."/>
            <person name="Kitahashi Y."/>
            <person name="Komaki H."/>
            <person name="Oguchi A."/>
        </authorList>
    </citation>
    <scope>NUCLEOTIDE SEQUENCE [LARGE SCALE GENOMIC DNA]</scope>
    <source>
        <strain evidence="7 8">NBRC 16266</strain>
    </source>
</reference>
<dbReference type="GO" id="GO:0015807">
    <property type="term" value="P:L-amino acid transport"/>
    <property type="evidence" value="ECO:0007669"/>
    <property type="project" value="TreeGrafter"/>
</dbReference>
<dbReference type="CDD" id="cd03224">
    <property type="entry name" value="ABC_TM1139_LivF_branched"/>
    <property type="match status" value="1"/>
</dbReference>
<comment type="caution">
    <text evidence="7">The sequence shown here is derived from an EMBL/GenBank/DDBJ whole genome shotgun (WGS) entry which is preliminary data.</text>
</comment>